<feature type="transmembrane region" description="Helical" evidence="1">
    <location>
        <begin position="252"/>
        <end position="273"/>
    </location>
</feature>
<feature type="domain" description="DUF1206" evidence="2">
    <location>
        <begin position="115"/>
        <end position="183"/>
    </location>
</feature>
<feature type="transmembrane region" description="Helical" evidence="1">
    <location>
        <begin position="200"/>
        <end position="232"/>
    </location>
</feature>
<evidence type="ECO:0000313" key="3">
    <source>
        <dbReference type="EMBL" id="PSF30501.1"/>
    </source>
</evidence>
<proteinExistence type="predicted"/>
<reference evidence="3 4" key="1">
    <citation type="submission" date="2018-03" db="EMBL/GenBank/DDBJ databases">
        <title>The ancient ancestry and fast evolution of plastids.</title>
        <authorList>
            <person name="Moore K.R."/>
            <person name="Magnabosco C."/>
            <person name="Momper L."/>
            <person name="Gold D.A."/>
            <person name="Bosak T."/>
            <person name="Fournier G.P."/>
        </authorList>
    </citation>
    <scope>NUCLEOTIDE SEQUENCE [LARGE SCALE GENOMIC DNA]</scope>
    <source>
        <strain evidence="3 4">CCALA 016</strain>
    </source>
</reference>
<dbReference type="RefSeq" id="WP_106459408.1">
    <property type="nucleotide sequence ID" value="NZ_PXOH01000055.1"/>
</dbReference>
<accession>A0A2T1LR08</accession>
<dbReference type="Proteomes" id="UP000239001">
    <property type="component" value="Unassembled WGS sequence"/>
</dbReference>
<evidence type="ECO:0000259" key="2">
    <source>
        <dbReference type="Pfam" id="PF06724"/>
    </source>
</evidence>
<keyword evidence="1" id="KW-0812">Transmembrane</keyword>
<feature type="transmembrane region" description="Helical" evidence="1">
    <location>
        <begin position="115"/>
        <end position="138"/>
    </location>
</feature>
<keyword evidence="1" id="KW-0472">Membrane</keyword>
<feature type="domain" description="DUF1206" evidence="2">
    <location>
        <begin position="30"/>
        <end position="96"/>
    </location>
</feature>
<dbReference type="InterPro" id="IPR009597">
    <property type="entry name" value="DUF1206"/>
</dbReference>
<dbReference type="AlphaFoldDB" id="A0A2T1LR08"/>
<keyword evidence="1" id="KW-1133">Transmembrane helix</keyword>
<sequence>MTRHNSPNGNLEKPIQQAASHPWMEKLARLGYAARGVVYFIIGLLAAQAAFGVGGKTTDSKGALQTIVTQPFGKFLLSLVTVGLIGYALWRTVETFLDPEHPHQHRGAKQIARRLGYAISALSYFVLAATAIKLILGSGGGSNNLTQDWTARFLSQPFGQWLVGSAGMLVIGLGFYELYKAYKGKFRKHLQLSMISPQQRTWAIILGRIGIAARGIVFATIGVFLTQAALTFDPNRAKGLGEALAALAQQPFGRWILGGVALGLIAYSIYSLIEARYRQLPKINNHR</sequence>
<keyword evidence="4" id="KW-1185">Reference proteome</keyword>
<feature type="transmembrane region" description="Helical" evidence="1">
    <location>
        <begin position="71"/>
        <end position="90"/>
    </location>
</feature>
<feature type="domain" description="DUF1206" evidence="2">
    <location>
        <begin position="209"/>
        <end position="278"/>
    </location>
</feature>
<feature type="transmembrane region" description="Helical" evidence="1">
    <location>
        <begin position="158"/>
        <end position="179"/>
    </location>
</feature>
<comment type="caution">
    <text evidence="3">The sequence shown here is derived from an EMBL/GenBank/DDBJ whole genome shotgun (WGS) entry which is preliminary data.</text>
</comment>
<dbReference type="OrthoDB" id="5702018at2"/>
<name>A0A2T1LR08_9CHRO</name>
<organism evidence="3 4">
    <name type="scientific">Aphanothece hegewaldii CCALA 016</name>
    <dbReference type="NCBI Taxonomy" id="2107694"/>
    <lineage>
        <taxon>Bacteria</taxon>
        <taxon>Bacillati</taxon>
        <taxon>Cyanobacteriota</taxon>
        <taxon>Cyanophyceae</taxon>
        <taxon>Oscillatoriophycideae</taxon>
        <taxon>Chroococcales</taxon>
        <taxon>Aphanothecaceae</taxon>
        <taxon>Aphanothece</taxon>
    </lineage>
</organism>
<gene>
    <name evidence="3" type="ORF">C7H19_23850</name>
</gene>
<evidence type="ECO:0000313" key="4">
    <source>
        <dbReference type="Proteomes" id="UP000239001"/>
    </source>
</evidence>
<reference evidence="3 4" key="2">
    <citation type="submission" date="2018-03" db="EMBL/GenBank/DDBJ databases">
        <authorList>
            <person name="Keele B.F."/>
        </authorList>
    </citation>
    <scope>NUCLEOTIDE SEQUENCE [LARGE SCALE GENOMIC DNA]</scope>
    <source>
        <strain evidence="3 4">CCALA 016</strain>
    </source>
</reference>
<dbReference type="Pfam" id="PF06724">
    <property type="entry name" value="DUF1206"/>
    <property type="match status" value="3"/>
</dbReference>
<feature type="transmembrane region" description="Helical" evidence="1">
    <location>
        <begin position="32"/>
        <end position="51"/>
    </location>
</feature>
<dbReference type="EMBL" id="PXOH01000055">
    <property type="protein sequence ID" value="PSF30501.1"/>
    <property type="molecule type" value="Genomic_DNA"/>
</dbReference>
<protein>
    <recommendedName>
        <fullName evidence="2">DUF1206 domain-containing protein</fullName>
    </recommendedName>
</protein>
<evidence type="ECO:0000256" key="1">
    <source>
        <dbReference type="SAM" id="Phobius"/>
    </source>
</evidence>